<proteinExistence type="predicted"/>
<sequence length="113" mass="12011">MSYTTSSRAHLITAALCLAFTGIAQAEPPRLELAHKAYHQGQFDRSLTLYEQLAAQGDAEAAERAGYMLMHGAGIYGPMVRPDPARATALLEQAANAGRASALFVLGMTNSTD</sequence>
<protein>
    <submittedName>
        <fullName evidence="2">TPR repeat protein</fullName>
    </submittedName>
</protein>
<keyword evidence="1" id="KW-0732">Signal</keyword>
<keyword evidence="3" id="KW-1185">Reference proteome</keyword>
<dbReference type="EMBL" id="JAVDWE010000013">
    <property type="protein sequence ID" value="MDR7096352.1"/>
    <property type="molecule type" value="Genomic_DNA"/>
</dbReference>
<organism evidence="2 3">
    <name type="scientific">Hydrogenophaga laconesensis</name>
    <dbReference type="NCBI Taxonomy" id="1805971"/>
    <lineage>
        <taxon>Bacteria</taxon>
        <taxon>Pseudomonadati</taxon>
        <taxon>Pseudomonadota</taxon>
        <taxon>Betaproteobacteria</taxon>
        <taxon>Burkholderiales</taxon>
        <taxon>Comamonadaceae</taxon>
        <taxon>Hydrogenophaga</taxon>
    </lineage>
</organism>
<name>A0ABU1VFW3_9BURK</name>
<dbReference type="Proteomes" id="UP001265550">
    <property type="component" value="Unassembled WGS sequence"/>
</dbReference>
<evidence type="ECO:0000313" key="2">
    <source>
        <dbReference type="EMBL" id="MDR7096352.1"/>
    </source>
</evidence>
<evidence type="ECO:0000256" key="1">
    <source>
        <dbReference type="SAM" id="SignalP"/>
    </source>
</evidence>
<feature type="signal peptide" evidence="1">
    <location>
        <begin position="1"/>
        <end position="26"/>
    </location>
</feature>
<reference evidence="2 3" key="1">
    <citation type="submission" date="2023-07" db="EMBL/GenBank/DDBJ databases">
        <title>Sorghum-associated microbial communities from plants grown in Nebraska, USA.</title>
        <authorList>
            <person name="Schachtman D."/>
        </authorList>
    </citation>
    <scope>NUCLEOTIDE SEQUENCE [LARGE SCALE GENOMIC DNA]</scope>
    <source>
        <strain evidence="2 3">BE240</strain>
    </source>
</reference>
<comment type="caution">
    <text evidence="2">The sequence shown here is derived from an EMBL/GenBank/DDBJ whole genome shotgun (WGS) entry which is preliminary data.</text>
</comment>
<dbReference type="SUPFAM" id="SSF81901">
    <property type="entry name" value="HCP-like"/>
    <property type="match status" value="1"/>
</dbReference>
<accession>A0ABU1VFW3</accession>
<evidence type="ECO:0000313" key="3">
    <source>
        <dbReference type="Proteomes" id="UP001265550"/>
    </source>
</evidence>
<dbReference type="RefSeq" id="WP_204735120.1">
    <property type="nucleotide sequence ID" value="NZ_JAVDWE010000013.1"/>
</dbReference>
<feature type="chain" id="PRO_5046825041" evidence="1">
    <location>
        <begin position="27"/>
        <end position="113"/>
    </location>
</feature>
<dbReference type="Gene3D" id="1.25.40.10">
    <property type="entry name" value="Tetratricopeptide repeat domain"/>
    <property type="match status" value="1"/>
</dbReference>
<gene>
    <name evidence="2" type="ORF">J2X09_004109</name>
</gene>
<dbReference type="InterPro" id="IPR011990">
    <property type="entry name" value="TPR-like_helical_dom_sf"/>
</dbReference>